<feature type="modified residue" description="N6-(pyridoxal phosphate)lysine" evidence="8">
    <location>
        <position position="222"/>
    </location>
</feature>
<comment type="catalytic activity">
    <reaction evidence="11">
        <text>L-leucine + 2-oxoglutarate = 4-methyl-2-oxopentanoate + L-glutamate</text>
        <dbReference type="Rhea" id="RHEA:18321"/>
        <dbReference type="ChEBI" id="CHEBI:16810"/>
        <dbReference type="ChEBI" id="CHEBI:17865"/>
        <dbReference type="ChEBI" id="CHEBI:29985"/>
        <dbReference type="ChEBI" id="CHEBI:57427"/>
        <dbReference type="EC" id="2.6.1.42"/>
    </reaction>
</comment>
<proteinExistence type="inferred from homology"/>
<dbReference type="GeneID" id="37073815"/>
<keyword evidence="14" id="KW-1185">Reference proteome</keyword>
<keyword evidence="6 10" id="KW-0663">Pyridoxal phosphate</keyword>
<dbReference type="InterPro" id="IPR018300">
    <property type="entry name" value="Aminotrans_IV_CS"/>
</dbReference>
<dbReference type="GO" id="GO:0009099">
    <property type="term" value="P:L-valine biosynthetic process"/>
    <property type="evidence" value="ECO:0007669"/>
    <property type="project" value="TreeGrafter"/>
</dbReference>
<keyword evidence="5 11" id="KW-0808">Transferase</keyword>
<dbReference type="InterPro" id="IPR005786">
    <property type="entry name" value="B_amino_transII"/>
</dbReference>
<dbReference type="CDD" id="cd01557">
    <property type="entry name" value="BCAT_beta_family"/>
    <property type="match status" value="1"/>
</dbReference>
<dbReference type="Gene3D" id="3.20.10.10">
    <property type="entry name" value="D-amino Acid Aminotransferase, subunit A, domain 2"/>
    <property type="match status" value="1"/>
</dbReference>
<dbReference type="InterPro" id="IPR043131">
    <property type="entry name" value="BCAT-like_N"/>
</dbReference>
<evidence type="ECO:0000256" key="7">
    <source>
        <dbReference type="ARBA" id="ARBA00023304"/>
    </source>
</evidence>
<dbReference type="OrthoDB" id="1732691at2759"/>
<dbReference type="GO" id="GO:0005739">
    <property type="term" value="C:mitochondrion"/>
    <property type="evidence" value="ECO:0007669"/>
    <property type="project" value="TreeGrafter"/>
</dbReference>
<dbReference type="Pfam" id="PF01063">
    <property type="entry name" value="Aminotran_4"/>
    <property type="match status" value="1"/>
</dbReference>
<evidence type="ECO:0000256" key="1">
    <source>
        <dbReference type="ARBA" id="ARBA00001933"/>
    </source>
</evidence>
<evidence type="ECO:0000256" key="6">
    <source>
        <dbReference type="ARBA" id="ARBA00022898"/>
    </source>
</evidence>
<dbReference type="PROSITE" id="PS00770">
    <property type="entry name" value="AA_TRANSFER_CLASS_4"/>
    <property type="match status" value="1"/>
</dbReference>
<evidence type="ECO:0000256" key="4">
    <source>
        <dbReference type="ARBA" id="ARBA00022605"/>
    </source>
</evidence>
<reference evidence="13 14" key="1">
    <citation type="submission" date="2016-12" db="EMBL/GenBank/DDBJ databases">
        <title>The genomes of Aspergillus section Nigri reveals drivers in fungal speciation.</title>
        <authorList>
            <consortium name="DOE Joint Genome Institute"/>
            <person name="Vesth T.C."/>
            <person name="Nybo J."/>
            <person name="Theobald S."/>
            <person name="Brandl J."/>
            <person name="Frisvad J.C."/>
            <person name="Nielsen K.F."/>
            <person name="Lyhne E.K."/>
            <person name="Kogle M.E."/>
            <person name="Kuo A."/>
            <person name="Riley R."/>
            <person name="Clum A."/>
            <person name="Nolan M."/>
            <person name="Lipzen A."/>
            <person name="Salamov A."/>
            <person name="Henrissat B."/>
            <person name="Wiebenga A."/>
            <person name="De Vries R.P."/>
            <person name="Grigoriev I.V."/>
            <person name="Mortensen U.H."/>
            <person name="Andersen M.R."/>
            <person name="Baker S.E."/>
        </authorList>
    </citation>
    <scope>NUCLEOTIDE SEQUENCE [LARGE SCALE GENOMIC DNA]</scope>
    <source>
        <strain evidence="13 14">JOP 1030-1</strain>
    </source>
</reference>
<dbReference type="PIRSF" id="PIRSF006468">
    <property type="entry name" value="BCAT1"/>
    <property type="match status" value="1"/>
</dbReference>
<evidence type="ECO:0000256" key="5">
    <source>
        <dbReference type="ARBA" id="ARBA00022679"/>
    </source>
</evidence>
<feature type="region of interest" description="Disordered" evidence="12">
    <location>
        <begin position="1"/>
        <end position="44"/>
    </location>
</feature>
<comment type="catalytic activity">
    <reaction evidence="11">
        <text>L-valine + 2-oxoglutarate = 3-methyl-2-oxobutanoate + L-glutamate</text>
        <dbReference type="Rhea" id="RHEA:24813"/>
        <dbReference type="ChEBI" id="CHEBI:11851"/>
        <dbReference type="ChEBI" id="CHEBI:16810"/>
        <dbReference type="ChEBI" id="CHEBI:29985"/>
        <dbReference type="ChEBI" id="CHEBI:57762"/>
        <dbReference type="EC" id="2.6.1.42"/>
    </reaction>
</comment>
<name>A0A318ZGB0_9EURO</name>
<dbReference type="RefSeq" id="XP_025432481.1">
    <property type="nucleotide sequence ID" value="XM_025572587.1"/>
</dbReference>
<dbReference type="STRING" id="1450539.A0A318ZGB0"/>
<dbReference type="InterPro" id="IPR033939">
    <property type="entry name" value="BCAT_family"/>
</dbReference>
<evidence type="ECO:0000313" key="14">
    <source>
        <dbReference type="Proteomes" id="UP000248349"/>
    </source>
</evidence>
<dbReference type="NCBIfam" id="TIGR01123">
    <property type="entry name" value="ilvE_II"/>
    <property type="match status" value="1"/>
</dbReference>
<dbReference type="GO" id="GO:0052655">
    <property type="term" value="F:L-valine-2-oxoglutarate transaminase activity"/>
    <property type="evidence" value="ECO:0007669"/>
    <property type="project" value="RHEA"/>
</dbReference>
<keyword evidence="7 11" id="KW-0100">Branched-chain amino acid biosynthesis</keyword>
<accession>A0A318ZGB0</accession>
<evidence type="ECO:0000256" key="10">
    <source>
        <dbReference type="RuleBase" id="RU004516"/>
    </source>
</evidence>
<dbReference type="Gene3D" id="3.30.470.10">
    <property type="match status" value="1"/>
</dbReference>
<evidence type="ECO:0000256" key="8">
    <source>
        <dbReference type="PIRSR" id="PIRSR006468-1"/>
    </source>
</evidence>
<comment type="catalytic activity">
    <reaction evidence="11">
        <text>L-isoleucine + 2-oxoglutarate = (S)-3-methyl-2-oxopentanoate + L-glutamate</text>
        <dbReference type="Rhea" id="RHEA:24801"/>
        <dbReference type="ChEBI" id="CHEBI:16810"/>
        <dbReference type="ChEBI" id="CHEBI:29985"/>
        <dbReference type="ChEBI" id="CHEBI:35146"/>
        <dbReference type="ChEBI" id="CHEBI:58045"/>
        <dbReference type="EC" id="2.6.1.42"/>
    </reaction>
</comment>
<evidence type="ECO:0000256" key="9">
    <source>
        <dbReference type="RuleBase" id="RU004106"/>
    </source>
</evidence>
<evidence type="ECO:0000256" key="3">
    <source>
        <dbReference type="ARBA" id="ARBA00022576"/>
    </source>
</evidence>
<comment type="similarity">
    <text evidence="2 9">Belongs to the class-IV pyridoxal-phosphate-dependent aminotransferase family.</text>
</comment>
<dbReference type="Proteomes" id="UP000248349">
    <property type="component" value="Unassembled WGS sequence"/>
</dbReference>
<feature type="compositionally biased region" description="Polar residues" evidence="12">
    <location>
        <begin position="17"/>
        <end position="36"/>
    </location>
</feature>
<dbReference type="PANTHER" id="PTHR11825:SF44">
    <property type="entry name" value="BRANCHED-CHAIN-AMINO-ACID AMINOTRANSFERASE"/>
    <property type="match status" value="1"/>
</dbReference>
<keyword evidence="4 11" id="KW-0028">Amino-acid biosynthesis</keyword>
<evidence type="ECO:0000256" key="11">
    <source>
        <dbReference type="RuleBase" id="RU004517"/>
    </source>
</evidence>
<dbReference type="GO" id="GO:0009098">
    <property type="term" value="P:L-leucine biosynthetic process"/>
    <property type="evidence" value="ECO:0007669"/>
    <property type="project" value="TreeGrafter"/>
</dbReference>
<dbReference type="InterPro" id="IPR036038">
    <property type="entry name" value="Aminotransferase-like"/>
</dbReference>
<dbReference type="InterPro" id="IPR001544">
    <property type="entry name" value="Aminotrans_IV"/>
</dbReference>
<dbReference type="EC" id="2.6.1.42" evidence="11"/>
<dbReference type="GO" id="GO:0052654">
    <property type="term" value="F:L-leucine-2-oxoglutarate transaminase activity"/>
    <property type="evidence" value="ECO:0007669"/>
    <property type="project" value="RHEA"/>
</dbReference>
<dbReference type="NCBIfam" id="NF009897">
    <property type="entry name" value="PRK13357.1"/>
    <property type="match status" value="1"/>
</dbReference>
<dbReference type="EMBL" id="KZ821227">
    <property type="protein sequence ID" value="PYH46499.1"/>
    <property type="molecule type" value="Genomic_DNA"/>
</dbReference>
<gene>
    <name evidence="13" type="ORF">BP01DRAFT_316468</name>
</gene>
<organism evidence="13 14">
    <name type="scientific">Aspergillus saccharolyticus JOP 1030-1</name>
    <dbReference type="NCBI Taxonomy" id="1450539"/>
    <lineage>
        <taxon>Eukaryota</taxon>
        <taxon>Fungi</taxon>
        <taxon>Dikarya</taxon>
        <taxon>Ascomycota</taxon>
        <taxon>Pezizomycotina</taxon>
        <taxon>Eurotiomycetes</taxon>
        <taxon>Eurotiomycetidae</taxon>
        <taxon>Eurotiales</taxon>
        <taxon>Aspergillaceae</taxon>
        <taxon>Aspergillus</taxon>
        <taxon>Aspergillus subgen. Circumdati</taxon>
    </lineage>
</organism>
<dbReference type="FunFam" id="3.20.10.10:FF:000004">
    <property type="entry name" value="Branched-chain-amino-acid aminotransferase"/>
    <property type="match status" value="1"/>
</dbReference>
<dbReference type="AlphaFoldDB" id="A0A318ZGB0"/>
<evidence type="ECO:0000313" key="13">
    <source>
        <dbReference type="EMBL" id="PYH46499.1"/>
    </source>
</evidence>
<evidence type="ECO:0000256" key="2">
    <source>
        <dbReference type="ARBA" id="ARBA00009320"/>
    </source>
</evidence>
<keyword evidence="3 11" id="KW-0032">Aminotransferase</keyword>
<evidence type="ECO:0000256" key="12">
    <source>
        <dbReference type="SAM" id="MobiDB-lite"/>
    </source>
</evidence>
<comment type="cofactor">
    <cofactor evidence="1 10">
        <name>pyridoxal 5'-phosphate</name>
        <dbReference type="ChEBI" id="CHEBI:597326"/>
    </cofactor>
</comment>
<protein>
    <recommendedName>
        <fullName evidence="11">Branched-chain-amino-acid aminotransferase</fullName>
        <ecNumber evidence="11">2.6.1.42</ecNumber>
    </recommendedName>
</protein>
<dbReference type="GO" id="GO:0052656">
    <property type="term" value="F:L-isoleucine-2-oxoglutarate transaminase activity"/>
    <property type="evidence" value="ECO:0007669"/>
    <property type="project" value="RHEA"/>
</dbReference>
<dbReference type="InterPro" id="IPR043132">
    <property type="entry name" value="BCAT-like_C"/>
</dbReference>
<dbReference type="SUPFAM" id="SSF56752">
    <property type="entry name" value="D-aminoacid aminotransferase-like PLP-dependent enzymes"/>
    <property type="match status" value="1"/>
</dbReference>
<dbReference type="PANTHER" id="PTHR11825">
    <property type="entry name" value="SUBGROUP IIII AMINOTRANSFERASE"/>
    <property type="match status" value="1"/>
</dbReference>
<sequence>MAHLPRLARPIHPIRTGSPSSIRHSSSQTLRIQKTPTPTPLPDAGDLQFGRSFTDHILTFPWTAQAGWTTPAITPFGPLPLSPAASVLHYAFTCFEGMKAYKDREGHARLFRPALNLQRLNRSAARLALPTFHEGQLLALLAQYVDLEKRFIPARPGYSLYLRPTLISTEASISVYRPQSALLYVIASPMGNYFQHGQVRAVQLLATRHPVRAWPGGVGEFKVGGNYAPGIVPQEAAVAQGLEQNLWLLGEKTEGGEEEYVTEAGTMNIFVVWRNPETGRRELVTPPLDGTILPGVTRRSILELAQERLAGEGVEVREARITMKSLAAASREGRLLEVFGAGTAVVVTPVRSIQWKDQTIDCGLREGEEAGPVSLKLKTWIEEIQYGVVEHPWSYRV</sequence>